<proteinExistence type="predicted"/>
<keyword evidence="1" id="KW-1133">Transmembrane helix</keyword>
<reference evidence="2 3" key="2">
    <citation type="submission" date="2023-11" db="EMBL/GenBank/DDBJ databases">
        <authorList>
            <person name="Lara A.C."/>
            <person name="Chronakova A."/>
        </authorList>
    </citation>
    <scope>NUCLEOTIDE SEQUENCE [LARGE SCALE GENOMIC DNA]</scope>
    <source>
        <strain evidence="2 3">BCCO 10_0798</strain>
    </source>
</reference>
<reference evidence="2 3" key="1">
    <citation type="submission" date="2023-11" db="EMBL/GenBank/DDBJ databases">
        <title>Lentzea sokolovensis, sp. nov., Lentzea kristufkii, sp. nov., and Lentzea miocenensis, sp. nov., rare actinobacteria from Sokolov Coal Basin, Miocene lacustrine sediment, Czech Republic.</title>
        <authorList>
            <person name="Lara A."/>
            <person name="Kotroba L."/>
            <person name="Nouioui I."/>
            <person name="Neumann-Schaal M."/>
            <person name="Mast Y."/>
            <person name="Chronakova A."/>
        </authorList>
    </citation>
    <scope>NUCLEOTIDE SEQUENCE [LARGE SCALE GENOMIC DNA]</scope>
    <source>
        <strain evidence="2 3">BCCO 10_0798</strain>
    </source>
</reference>
<sequence length="282" mass="30339">MDPEGDRPGVPLGTTLRFASLTLLAVAATLLIFDRYAHAWTTATPFDDARCQVRSGFYLAQDAGESTQDSYRECMAAFLGDRLWWLAAGPALLLVVALLFYAVQPAWTRYRRNPAPVPEEPAERLALDSATRAVFRAFVVAVLVPFAIVVLGTAAGRPQGDQDVAVGTWMYGGGRDRVTAVVRASEQVFTGVRAADPAAIAAGCEALGPVLREPFPAPPDPKIATSWAEALRALENGTRSCLVVFRDEGPDDGSMTKEFLKGLDQLEVTRTALAEAQERAVS</sequence>
<keyword evidence="1" id="KW-0812">Transmembrane</keyword>
<feature type="transmembrane region" description="Helical" evidence="1">
    <location>
        <begin position="133"/>
        <end position="155"/>
    </location>
</feature>
<feature type="transmembrane region" description="Helical" evidence="1">
    <location>
        <begin position="12"/>
        <end position="33"/>
    </location>
</feature>
<comment type="caution">
    <text evidence="2">The sequence shown here is derived from an EMBL/GenBank/DDBJ whole genome shotgun (WGS) entry which is preliminary data.</text>
</comment>
<gene>
    <name evidence="2" type="ORF">SK571_07300</name>
</gene>
<evidence type="ECO:0000313" key="2">
    <source>
        <dbReference type="EMBL" id="MDX8049180.1"/>
    </source>
</evidence>
<evidence type="ECO:0000313" key="3">
    <source>
        <dbReference type="Proteomes" id="UP001271792"/>
    </source>
</evidence>
<dbReference type="RefSeq" id="WP_319983254.1">
    <property type="nucleotide sequence ID" value="NZ_JAXAVV010000003.1"/>
</dbReference>
<feature type="transmembrane region" description="Helical" evidence="1">
    <location>
        <begin position="83"/>
        <end position="103"/>
    </location>
</feature>
<keyword evidence="1" id="KW-0472">Membrane</keyword>
<evidence type="ECO:0000256" key="1">
    <source>
        <dbReference type="SAM" id="Phobius"/>
    </source>
</evidence>
<keyword evidence="3" id="KW-1185">Reference proteome</keyword>
<accession>A0ABU4TLM1</accession>
<dbReference type="EMBL" id="JAXAVV010000003">
    <property type="protein sequence ID" value="MDX8049180.1"/>
    <property type="molecule type" value="Genomic_DNA"/>
</dbReference>
<organism evidence="2 3">
    <name type="scientific">Lentzea kristufekii</name>
    <dbReference type="NCBI Taxonomy" id="3095430"/>
    <lineage>
        <taxon>Bacteria</taxon>
        <taxon>Bacillati</taxon>
        <taxon>Actinomycetota</taxon>
        <taxon>Actinomycetes</taxon>
        <taxon>Pseudonocardiales</taxon>
        <taxon>Pseudonocardiaceae</taxon>
        <taxon>Lentzea</taxon>
    </lineage>
</organism>
<name>A0ABU4TLM1_9PSEU</name>
<dbReference type="Proteomes" id="UP001271792">
    <property type="component" value="Unassembled WGS sequence"/>
</dbReference>
<protein>
    <submittedName>
        <fullName evidence="2">Uncharacterized protein</fullName>
    </submittedName>
</protein>